<evidence type="ECO:0000256" key="2">
    <source>
        <dbReference type="ARBA" id="ARBA00008025"/>
    </source>
</evidence>
<dbReference type="GO" id="GO:0016020">
    <property type="term" value="C:membrane"/>
    <property type="evidence" value="ECO:0007669"/>
    <property type="project" value="InterPro"/>
</dbReference>
<evidence type="ECO:0000256" key="3">
    <source>
        <dbReference type="ARBA" id="ARBA00022481"/>
    </source>
</evidence>
<dbReference type="PANTHER" id="PTHR45806">
    <property type="entry name" value="SYNAPTOBREVIN HOMOLOG YKT6"/>
    <property type="match status" value="1"/>
</dbReference>
<dbReference type="GO" id="GO:0005484">
    <property type="term" value="F:SNAP receptor activity"/>
    <property type="evidence" value="ECO:0007669"/>
    <property type="project" value="TreeGrafter"/>
</dbReference>
<evidence type="ECO:0000256" key="4">
    <source>
        <dbReference type="ARBA" id="ARBA00023136"/>
    </source>
</evidence>
<evidence type="ECO:0000256" key="5">
    <source>
        <dbReference type="ARBA" id="ARBA00023139"/>
    </source>
</evidence>
<sequence>MKLYSLQVLYKSETSDQATPLIVAHDLNSFGFFEKKAVKEFMDFTGKLIVERSQRCNRSKVREQAYICHCYIRGDYLAGICISDDEYPDRVAQTLLNNILDEFTKEYPASSWSSLQPGQVQFKQLESDLARYQDPKQADAMMRIQSEIDETKGILSQTMDSLLQRGEKLDDLVARSDALSAQSKAFYQTAKKTNRCCTLL</sequence>
<evidence type="ECO:0000313" key="13">
    <source>
        <dbReference type="WBParaSite" id="maker-uti_cns_0005398-snap-gene-0.2-mRNA-1"/>
    </source>
</evidence>
<keyword evidence="3" id="KW-0488">Methylation</keyword>
<dbReference type="CDD" id="cd14824">
    <property type="entry name" value="Longin"/>
    <property type="match status" value="1"/>
</dbReference>
<dbReference type="Gene3D" id="3.30.450.50">
    <property type="entry name" value="Longin domain"/>
    <property type="match status" value="1"/>
</dbReference>
<dbReference type="OrthoDB" id="27923at2759"/>
<feature type="domain" description="V-SNARE coiled-coil homology" evidence="11">
    <location>
        <begin position="140"/>
        <end position="200"/>
    </location>
</feature>
<evidence type="ECO:0000256" key="1">
    <source>
        <dbReference type="ARBA" id="ARBA00004198"/>
    </source>
</evidence>
<evidence type="ECO:0000259" key="11">
    <source>
        <dbReference type="PROSITE" id="PS50892"/>
    </source>
</evidence>
<dbReference type="AlphaFoldDB" id="A0A1I8HBW1"/>
<dbReference type="Pfam" id="PF00957">
    <property type="entry name" value="Synaptobrevin"/>
    <property type="match status" value="1"/>
</dbReference>
<dbReference type="WBParaSite" id="maker-uti_cns_0017974-snap-gene-0.2-mRNA-1">
    <property type="protein sequence ID" value="maker-uti_cns_0017974-snap-gene-0.2-mRNA-1"/>
    <property type="gene ID" value="maker-uti_cns_0017974-snap-gene-0.2"/>
</dbReference>
<comment type="similarity">
    <text evidence="2">Belongs to the synaptobrevin family.</text>
</comment>
<evidence type="ECO:0000313" key="14">
    <source>
        <dbReference type="WBParaSite" id="maker-uti_cns_0017974-snap-gene-0.2-mRNA-1"/>
    </source>
</evidence>
<dbReference type="PROSITE" id="PS50892">
    <property type="entry name" value="V_SNARE"/>
    <property type="match status" value="1"/>
</dbReference>
<evidence type="ECO:0000256" key="8">
    <source>
        <dbReference type="ARBA" id="ARBA00046278"/>
    </source>
</evidence>
<evidence type="ECO:0000256" key="6">
    <source>
        <dbReference type="ARBA" id="ARBA00023288"/>
    </source>
</evidence>
<dbReference type="InterPro" id="IPR042855">
    <property type="entry name" value="V_SNARE_CC"/>
</dbReference>
<dbReference type="SUPFAM" id="SSF58038">
    <property type="entry name" value="SNARE fusion complex"/>
    <property type="match status" value="1"/>
</dbReference>
<dbReference type="Pfam" id="PF13774">
    <property type="entry name" value="Longin"/>
    <property type="match status" value="1"/>
</dbReference>
<evidence type="ECO:0000256" key="9">
    <source>
        <dbReference type="PROSITE-ProRule" id="PRU00290"/>
    </source>
</evidence>
<accession>A0A1I8HBW1</accession>
<dbReference type="WBParaSite" id="maker-uti_cns_0005398-snap-gene-0.2-mRNA-1">
    <property type="protein sequence ID" value="maker-uti_cns_0005398-snap-gene-0.2-mRNA-1"/>
    <property type="gene ID" value="maker-uti_cns_0005398-snap-gene-0.2"/>
</dbReference>
<evidence type="ECO:0000256" key="7">
    <source>
        <dbReference type="ARBA" id="ARBA00023289"/>
    </source>
</evidence>
<dbReference type="SMART" id="SM01270">
    <property type="entry name" value="Longin"/>
    <property type="match status" value="1"/>
</dbReference>
<organism evidence="12 13">
    <name type="scientific">Macrostomum lignano</name>
    <dbReference type="NCBI Taxonomy" id="282301"/>
    <lineage>
        <taxon>Eukaryota</taxon>
        <taxon>Metazoa</taxon>
        <taxon>Spiralia</taxon>
        <taxon>Lophotrochozoa</taxon>
        <taxon>Platyhelminthes</taxon>
        <taxon>Rhabditophora</taxon>
        <taxon>Macrostomorpha</taxon>
        <taxon>Macrostomida</taxon>
        <taxon>Macrostomidae</taxon>
        <taxon>Macrostomum</taxon>
    </lineage>
</organism>
<evidence type="ECO:0000313" key="12">
    <source>
        <dbReference type="Proteomes" id="UP000095280"/>
    </source>
</evidence>
<protein>
    <submittedName>
        <fullName evidence="13 14">Longin-like domain-containing protein</fullName>
    </submittedName>
</protein>
<proteinExistence type="inferred from homology"/>
<keyword evidence="7" id="KW-0636">Prenylation</keyword>
<dbReference type="Proteomes" id="UP000095280">
    <property type="component" value="Unplaced"/>
</dbReference>
<dbReference type="GO" id="GO:0005794">
    <property type="term" value="C:Golgi apparatus"/>
    <property type="evidence" value="ECO:0007669"/>
    <property type="project" value="UniProtKB-SubCell"/>
</dbReference>
<keyword evidence="12" id="KW-1185">Reference proteome</keyword>
<feature type="domain" description="Longin" evidence="10">
    <location>
        <begin position="8"/>
        <end position="129"/>
    </location>
</feature>
<comment type="subcellular location">
    <subcellularLocation>
        <location evidence="8">Endomembrane system</location>
        <topology evidence="8">Lipid-anchor</topology>
        <orientation evidence="8">Cytoplasmic side</orientation>
    </subcellularLocation>
    <subcellularLocation>
        <location evidence="1">Golgi apparatus</location>
        <location evidence="1">trans-Golgi network membrane</location>
    </subcellularLocation>
</comment>
<dbReference type="WBParaSite" id="maker-uti_cns_0018968-snap-gene-0.3-mRNA-1">
    <property type="protein sequence ID" value="maker-uti_cns_0018968-snap-gene-0.3-mRNA-1"/>
    <property type="gene ID" value="maker-uti_cns_0018968-snap-gene-0.3"/>
</dbReference>
<dbReference type="SUPFAM" id="SSF64356">
    <property type="entry name" value="SNARE-like"/>
    <property type="match status" value="1"/>
</dbReference>
<dbReference type="InterPro" id="IPR001388">
    <property type="entry name" value="Synaptobrevin-like"/>
</dbReference>
<keyword evidence="9" id="KW-0175">Coiled coil</keyword>
<evidence type="ECO:0000259" key="10">
    <source>
        <dbReference type="PROSITE" id="PS50859"/>
    </source>
</evidence>
<dbReference type="InterPro" id="IPR010908">
    <property type="entry name" value="Longin_dom"/>
</dbReference>
<reference evidence="13 14" key="1">
    <citation type="submission" date="2016-11" db="UniProtKB">
        <authorList>
            <consortium name="WormBaseParasite"/>
        </authorList>
    </citation>
    <scope>IDENTIFICATION</scope>
</reference>
<dbReference type="Gene3D" id="1.20.5.110">
    <property type="match status" value="1"/>
</dbReference>
<keyword evidence="5" id="KW-0564">Palmitate</keyword>
<dbReference type="PANTHER" id="PTHR45806:SF1">
    <property type="entry name" value="SYNAPTOBREVIN HOMOLOG YKT6"/>
    <property type="match status" value="1"/>
</dbReference>
<dbReference type="InterPro" id="IPR011012">
    <property type="entry name" value="Longin-like_dom_sf"/>
</dbReference>
<keyword evidence="4" id="KW-0472">Membrane</keyword>
<dbReference type="PROSITE" id="PS50859">
    <property type="entry name" value="LONGIN"/>
    <property type="match status" value="1"/>
</dbReference>
<dbReference type="STRING" id="282301.A0A1I8HBW1"/>
<dbReference type="GO" id="GO:0006888">
    <property type="term" value="P:endoplasmic reticulum to Golgi vesicle-mediated transport"/>
    <property type="evidence" value="ECO:0007669"/>
    <property type="project" value="TreeGrafter"/>
</dbReference>
<dbReference type="PRINTS" id="PR00219">
    <property type="entry name" value="SYNAPTOBREVN"/>
</dbReference>
<name>A0A1I8HBW1_9PLAT</name>
<keyword evidence="6" id="KW-0449">Lipoprotein</keyword>